<dbReference type="EMBL" id="CH408158">
    <property type="protein sequence ID" value="EDK39805.2"/>
    <property type="molecule type" value="Genomic_DNA"/>
</dbReference>
<protein>
    <submittedName>
        <fullName evidence="1">Uncharacterized protein</fullName>
    </submittedName>
</protein>
<dbReference type="eggNOG" id="ENOG502SVID">
    <property type="taxonomic scope" value="Eukaryota"/>
</dbReference>
<gene>
    <name evidence="1" type="ORF">PGUG_03904</name>
</gene>
<keyword evidence="2" id="KW-1185">Reference proteome</keyword>
<dbReference type="InParanoid" id="A5DKV3"/>
<evidence type="ECO:0000313" key="2">
    <source>
        <dbReference type="Proteomes" id="UP000001997"/>
    </source>
</evidence>
<organism evidence="1 2">
    <name type="scientific">Meyerozyma guilliermondii (strain ATCC 6260 / CBS 566 / DSM 6381 / JCM 1539 / NBRC 10279 / NRRL Y-324)</name>
    <name type="common">Yeast</name>
    <name type="synonym">Candida guilliermondii</name>
    <dbReference type="NCBI Taxonomy" id="294746"/>
    <lineage>
        <taxon>Eukaryota</taxon>
        <taxon>Fungi</taxon>
        <taxon>Dikarya</taxon>
        <taxon>Ascomycota</taxon>
        <taxon>Saccharomycotina</taxon>
        <taxon>Pichiomycetes</taxon>
        <taxon>Debaryomycetaceae</taxon>
        <taxon>Meyerozyma</taxon>
    </lineage>
</organism>
<dbReference type="OrthoDB" id="4044803at2759"/>
<dbReference type="HOGENOM" id="CLU_997879_0_0_1"/>
<dbReference type="AlphaFoldDB" id="A5DKV3"/>
<accession>A5DKV3</accession>
<dbReference type="KEGG" id="pgu:PGUG_03904"/>
<dbReference type="GO" id="GO:0005739">
    <property type="term" value="C:mitochondrion"/>
    <property type="evidence" value="ECO:0007669"/>
    <property type="project" value="InterPro"/>
</dbReference>
<dbReference type="Pfam" id="PF07955">
    <property type="entry name" value="DUF1687"/>
    <property type="match status" value="1"/>
</dbReference>
<evidence type="ECO:0000313" key="1">
    <source>
        <dbReference type="EMBL" id="EDK39805.2"/>
    </source>
</evidence>
<dbReference type="SUPFAM" id="SSF52833">
    <property type="entry name" value="Thioredoxin-like"/>
    <property type="match status" value="1"/>
</dbReference>
<reference evidence="1 2" key="1">
    <citation type="journal article" date="2009" name="Nature">
        <title>Evolution of pathogenicity and sexual reproduction in eight Candida genomes.</title>
        <authorList>
            <person name="Butler G."/>
            <person name="Rasmussen M.D."/>
            <person name="Lin M.F."/>
            <person name="Santos M.A."/>
            <person name="Sakthikumar S."/>
            <person name="Munro C.A."/>
            <person name="Rheinbay E."/>
            <person name="Grabherr M."/>
            <person name="Forche A."/>
            <person name="Reedy J.L."/>
            <person name="Agrafioti I."/>
            <person name="Arnaud M.B."/>
            <person name="Bates S."/>
            <person name="Brown A.J."/>
            <person name="Brunke S."/>
            <person name="Costanzo M.C."/>
            <person name="Fitzpatrick D.A."/>
            <person name="de Groot P.W."/>
            <person name="Harris D."/>
            <person name="Hoyer L.L."/>
            <person name="Hube B."/>
            <person name="Klis F.M."/>
            <person name="Kodira C."/>
            <person name="Lennard N."/>
            <person name="Logue M.E."/>
            <person name="Martin R."/>
            <person name="Neiman A.M."/>
            <person name="Nikolaou E."/>
            <person name="Quail M.A."/>
            <person name="Quinn J."/>
            <person name="Santos M.C."/>
            <person name="Schmitzberger F.F."/>
            <person name="Sherlock G."/>
            <person name="Shah P."/>
            <person name="Silverstein K.A."/>
            <person name="Skrzypek M.S."/>
            <person name="Soll D."/>
            <person name="Staggs R."/>
            <person name="Stansfield I."/>
            <person name="Stumpf M.P."/>
            <person name="Sudbery P.E."/>
            <person name="Srikantha T."/>
            <person name="Zeng Q."/>
            <person name="Berman J."/>
            <person name="Berriman M."/>
            <person name="Heitman J."/>
            <person name="Gow N.A."/>
            <person name="Lorenz M.C."/>
            <person name="Birren B.W."/>
            <person name="Kellis M."/>
            <person name="Cuomo C.A."/>
        </authorList>
    </citation>
    <scope>NUCLEOTIDE SEQUENCE [LARGE SCALE GENOMIC DNA]</scope>
    <source>
        <strain evidence="2">ATCC 6260 / CBS 566 / DSM 6381 / JCM 1539 / NBRC 10279 / NRRL Y-324</strain>
    </source>
</reference>
<dbReference type="InterPro" id="IPR036249">
    <property type="entry name" value="Thioredoxin-like_sf"/>
</dbReference>
<dbReference type="VEuPathDB" id="FungiDB:PGUG_03904"/>
<dbReference type="InterPro" id="IPR012882">
    <property type="entry name" value="Fmp46"/>
</dbReference>
<dbReference type="Gene3D" id="3.40.30.10">
    <property type="entry name" value="Glutaredoxin"/>
    <property type="match status" value="1"/>
</dbReference>
<name>A5DKV3_PICGU</name>
<proteinExistence type="predicted"/>
<sequence>MGFLISRRNLESKDWLIIECAGFVSRSESTMGSRPLYIMKRHMVMSCLYVKWLYLLRVFTVLFECAKYGWDCVGSMEISSRGRTTEPIAPPSYLPHSSIASCRFSEPFRTPSLPSPSSTIPSCGLWATLYHHLEQAYHHYGESKDSFLVDLMTNKMPTYDQFLTIAQACLKDDTSKTVLRNCFPFMYDSKSIHHEEPRSVTKKSPVGTDLEKMEERSVGIKMFSEKEYAMIYDAYNKAVEEKDIPEEDIFRSPLVVDWDQSLIAGDETTLAAILDKYKK</sequence>
<dbReference type="RefSeq" id="XP_001484522.2">
    <property type="nucleotide sequence ID" value="XM_001484472.1"/>
</dbReference>
<dbReference type="Proteomes" id="UP000001997">
    <property type="component" value="Unassembled WGS sequence"/>
</dbReference>
<dbReference type="GO" id="GO:0016491">
    <property type="term" value="F:oxidoreductase activity"/>
    <property type="evidence" value="ECO:0007669"/>
    <property type="project" value="InterPro"/>
</dbReference>
<dbReference type="GeneID" id="5126432"/>